<evidence type="ECO:0000256" key="4">
    <source>
        <dbReference type="ARBA" id="ARBA00022801"/>
    </source>
</evidence>
<keyword evidence="2" id="KW-0540">Nuclease</keyword>
<dbReference type="OrthoDB" id="6079689at2759"/>
<proteinExistence type="inferred from homology"/>
<reference evidence="5 6" key="1">
    <citation type="journal article" date="2014" name="BMC Genomics">
        <title>Comparative genome sequencing reveals chemotype-specific gene clusters in the toxigenic black mold Stachybotrys.</title>
        <authorList>
            <person name="Semeiks J."/>
            <person name="Borek D."/>
            <person name="Otwinowski Z."/>
            <person name="Grishin N.V."/>
        </authorList>
    </citation>
    <scope>NUCLEOTIDE SEQUENCE [LARGE SCALE GENOMIC DNA]</scope>
    <source>
        <strain evidence="6">CBS 109288 / IBT 7711</strain>
    </source>
</reference>
<dbReference type="CDD" id="cd01310">
    <property type="entry name" value="TatD_DNAse"/>
    <property type="match status" value="1"/>
</dbReference>
<keyword evidence="3" id="KW-0479">Metal-binding</keyword>
<evidence type="ECO:0000313" key="5">
    <source>
        <dbReference type="EMBL" id="KEY69181.1"/>
    </source>
</evidence>
<dbReference type="InterPro" id="IPR001130">
    <property type="entry name" value="TatD-like"/>
</dbReference>
<evidence type="ECO:0000256" key="1">
    <source>
        <dbReference type="ARBA" id="ARBA00009275"/>
    </source>
</evidence>
<evidence type="ECO:0000313" key="6">
    <source>
        <dbReference type="Proteomes" id="UP000028045"/>
    </source>
</evidence>
<dbReference type="PROSITE" id="PS01090">
    <property type="entry name" value="TATD_2"/>
    <property type="match status" value="1"/>
</dbReference>
<dbReference type="Pfam" id="PF01026">
    <property type="entry name" value="TatD_DNase"/>
    <property type="match status" value="1"/>
</dbReference>
<accession>A0A084AV52</accession>
<dbReference type="GO" id="GO:0046872">
    <property type="term" value="F:metal ion binding"/>
    <property type="evidence" value="ECO:0007669"/>
    <property type="project" value="UniProtKB-KW"/>
</dbReference>
<dbReference type="Gene3D" id="3.20.20.140">
    <property type="entry name" value="Metal-dependent hydrolases"/>
    <property type="match status" value="1"/>
</dbReference>
<dbReference type="HOGENOM" id="CLU_031506_1_0_1"/>
<organism evidence="5 6">
    <name type="scientific">Stachybotrys chartarum (strain CBS 109288 / IBT 7711)</name>
    <name type="common">Toxic black mold</name>
    <name type="synonym">Stilbospora chartarum</name>
    <dbReference type="NCBI Taxonomy" id="1280523"/>
    <lineage>
        <taxon>Eukaryota</taxon>
        <taxon>Fungi</taxon>
        <taxon>Dikarya</taxon>
        <taxon>Ascomycota</taxon>
        <taxon>Pezizomycotina</taxon>
        <taxon>Sordariomycetes</taxon>
        <taxon>Hypocreomycetidae</taxon>
        <taxon>Hypocreales</taxon>
        <taxon>Stachybotryaceae</taxon>
        <taxon>Stachybotrys</taxon>
    </lineage>
</organism>
<evidence type="ECO:0000256" key="3">
    <source>
        <dbReference type="ARBA" id="ARBA00022723"/>
    </source>
</evidence>
<dbReference type="PANTHER" id="PTHR10060">
    <property type="entry name" value="TATD FAMILY DEOXYRIBONUCLEASE"/>
    <property type="match status" value="1"/>
</dbReference>
<keyword evidence="4" id="KW-0378">Hydrolase</keyword>
<dbReference type="InterPro" id="IPR032466">
    <property type="entry name" value="Metal_Hydrolase"/>
</dbReference>
<evidence type="ECO:0000256" key="2">
    <source>
        <dbReference type="ARBA" id="ARBA00022722"/>
    </source>
</evidence>
<dbReference type="GO" id="GO:0008296">
    <property type="term" value="F:3'-5'-DNA exonuclease activity"/>
    <property type="evidence" value="ECO:0007669"/>
    <property type="project" value="TreeGrafter"/>
</dbReference>
<dbReference type="InterPro" id="IPR050891">
    <property type="entry name" value="TatD-type_Hydrolase"/>
</dbReference>
<name>A0A084AV52_STACB</name>
<dbReference type="InterPro" id="IPR018228">
    <property type="entry name" value="DNase_TatD-rel_CS"/>
</dbReference>
<keyword evidence="6" id="KW-1185">Reference proteome</keyword>
<comment type="similarity">
    <text evidence="1">Belongs to the metallo-dependent hydrolases superfamily. TatD-type hydrolase family.</text>
</comment>
<dbReference type="PANTHER" id="PTHR10060:SF15">
    <property type="entry name" value="DEOXYRIBONUCLEASE TATDN1"/>
    <property type="match status" value="1"/>
</dbReference>
<dbReference type="SUPFAM" id="SSF51556">
    <property type="entry name" value="Metallo-dependent hydrolases"/>
    <property type="match status" value="1"/>
</dbReference>
<dbReference type="Proteomes" id="UP000028045">
    <property type="component" value="Unassembled WGS sequence"/>
</dbReference>
<dbReference type="GO" id="GO:0005829">
    <property type="term" value="C:cytosol"/>
    <property type="evidence" value="ECO:0007669"/>
    <property type="project" value="TreeGrafter"/>
</dbReference>
<dbReference type="AlphaFoldDB" id="A0A084AV52"/>
<dbReference type="EMBL" id="KL648534">
    <property type="protein sequence ID" value="KEY69181.1"/>
    <property type="molecule type" value="Genomic_DNA"/>
</dbReference>
<sequence length="365" mass="40610">MLCRGRRFVRASSTPCIVPDEHKPIEFAGTRTATGRFEVAFRRCKNVRSLSPRLADVAHKIAVTATAKEFAGQYRGKQYHTPDFDCTLDRALNAGVEKVVLTGMSLADVAVNTKIAEARPKGTCFITIGVHPYHAADLSTEGASRYLQEITEEVDVALSRTPRLLVAFGELGLDYDRLQHADKEVQLSTFKAQLELFVEKQWELPLFLHCRNAVDDFVQVMKPYMNKLPQGGVVHSFVGSVSQMQQILDIGLEISVNGFSFATRESLDMVAAVPLDKLHVETDAPWGEIKPNSDLAKRYLSNAPPLPASKKRDKWEESCMVKERNESCAIDRVAYIIAGLKGITVDEVSHAAWKNSITMFRLGDL</sequence>
<gene>
    <name evidence="5" type="ORF">S7711_01643</name>
</gene>
<protein>
    <submittedName>
        <fullName evidence="5">Uncharacterized protein</fullName>
    </submittedName>
</protein>